<reference evidence="3" key="1">
    <citation type="submission" date="2017-02" db="EMBL/GenBank/DDBJ databases">
        <authorList>
            <person name="Varghese N."/>
            <person name="Submissions S."/>
        </authorList>
    </citation>
    <scope>NUCLEOTIDE SEQUENCE [LARGE SCALE GENOMIC DNA]</scope>
    <source>
        <strain evidence="3">ATCC 700200</strain>
    </source>
</reference>
<dbReference type="GO" id="GO:0005829">
    <property type="term" value="C:cytosol"/>
    <property type="evidence" value="ECO:0007669"/>
    <property type="project" value="TreeGrafter"/>
</dbReference>
<dbReference type="PANTHER" id="PTHR21197">
    <property type="entry name" value="UDP-GALACTOPYRANOSE MUTASE"/>
    <property type="match status" value="1"/>
</dbReference>
<gene>
    <name evidence="2" type="ORF">SAMN02745166_03013</name>
</gene>
<dbReference type="GO" id="GO:0050660">
    <property type="term" value="F:flavin adenine dinucleotide binding"/>
    <property type="evidence" value="ECO:0007669"/>
    <property type="project" value="TreeGrafter"/>
</dbReference>
<sequence>MKVDVLIIGGGPSGLTAADECLRHGRLPLVIEASLEWGGIARTVKWQGHRVDIGGHRFFTKDETVEKRWQEWLAADMIEVPRLSRIFYQGHFYSYPLKLVETLKNFGLVGSVRAMLSYLRARLVPVHPEVSFEDWVSNRFGWHLYRTFFKSYTEKVWGIPCTEIRADWAAQRIHGLSLGAAVLNSLSLKRNVRSLIKTFRYPRLGPGMMWERVARSVTSRGGQTWTQSEAIELHHAHGKVTEVLILKEGQTVGVEADEIVSTMPLGHLIRALRPQPPEEVLTASNNLKHRDFLIVTLAVRAQNLFPDNWLYIHDPQYKVGRVQNFRNWSAEMVGDPELSTLGMEYFCSRGDSLWEMTDEELIRLATEEMASLGLAAADAVKNGMVIRQLNAYPVYDSTYAENLAIVRRYLETLTNLATVGRSGMHRYNNQDHSMLSAMAAVQRMLGDPNADPWAVNTERSGHEEQVLKSSVNTIVGASP</sequence>
<dbReference type="Gene3D" id="3.50.50.60">
    <property type="entry name" value="FAD/NAD(P)-binding domain"/>
    <property type="match status" value="1"/>
</dbReference>
<dbReference type="NCBIfam" id="NF005547">
    <property type="entry name" value="PRK07208.1-3"/>
    <property type="match status" value="1"/>
</dbReference>
<dbReference type="GO" id="GO:0008767">
    <property type="term" value="F:UDP-galactopyranose mutase activity"/>
    <property type="evidence" value="ECO:0007669"/>
    <property type="project" value="TreeGrafter"/>
</dbReference>
<dbReference type="RefSeq" id="WP_078814205.1">
    <property type="nucleotide sequence ID" value="NZ_FUYE01000009.1"/>
</dbReference>
<dbReference type="InterPro" id="IPR002937">
    <property type="entry name" value="Amino_oxidase"/>
</dbReference>
<proteinExistence type="predicted"/>
<dbReference type="PRINTS" id="PR00411">
    <property type="entry name" value="PNDRDTASEI"/>
</dbReference>
<organism evidence="2 3">
    <name type="scientific">Prosthecobacter debontii</name>
    <dbReference type="NCBI Taxonomy" id="48467"/>
    <lineage>
        <taxon>Bacteria</taxon>
        <taxon>Pseudomonadati</taxon>
        <taxon>Verrucomicrobiota</taxon>
        <taxon>Verrucomicrobiia</taxon>
        <taxon>Verrucomicrobiales</taxon>
        <taxon>Verrucomicrobiaceae</taxon>
        <taxon>Prosthecobacter</taxon>
    </lineage>
</organism>
<dbReference type="EMBL" id="FUYE01000009">
    <property type="protein sequence ID" value="SKA99728.1"/>
    <property type="molecule type" value="Genomic_DNA"/>
</dbReference>
<protein>
    <submittedName>
        <fullName evidence="2">Protoporphyrinogen oxidase</fullName>
    </submittedName>
</protein>
<accession>A0A1T4YDV6</accession>
<name>A0A1T4YDV6_9BACT</name>
<dbReference type="SUPFAM" id="SSF51971">
    <property type="entry name" value="Nucleotide-binding domain"/>
    <property type="match status" value="1"/>
</dbReference>
<evidence type="ECO:0000259" key="1">
    <source>
        <dbReference type="Pfam" id="PF01593"/>
    </source>
</evidence>
<keyword evidence="3" id="KW-1185">Reference proteome</keyword>
<evidence type="ECO:0000313" key="2">
    <source>
        <dbReference type="EMBL" id="SKA99728.1"/>
    </source>
</evidence>
<evidence type="ECO:0000313" key="3">
    <source>
        <dbReference type="Proteomes" id="UP000190774"/>
    </source>
</evidence>
<dbReference type="NCBIfam" id="NF005548">
    <property type="entry name" value="PRK07208.1-4"/>
    <property type="match status" value="1"/>
</dbReference>
<dbReference type="Proteomes" id="UP000190774">
    <property type="component" value="Unassembled WGS sequence"/>
</dbReference>
<dbReference type="Pfam" id="PF01593">
    <property type="entry name" value="Amino_oxidase"/>
    <property type="match status" value="1"/>
</dbReference>
<feature type="domain" description="Amine oxidase" evidence="1">
    <location>
        <begin position="13"/>
        <end position="393"/>
    </location>
</feature>
<dbReference type="PANTHER" id="PTHR21197:SF0">
    <property type="entry name" value="UDP-GALACTOPYRANOSE MUTASE"/>
    <property type="match status" value="1"/>
</dbReference>
<dbReference type="NCBIfam" id="NF005545">
    <property type="entry name" value="PRK07208.1-1"/>
    <property type="match status" value="1"/>
</dbReference>
<dbReference type="GO" id="GO:0016491">
    <property type="term" value="F:oxidoreductase activity"/>
    <property type="evidence" value="ECO:0007669"/>
    <property type="project" value="InterPro"/>
</dbReference>
<dbReference type="AlphaFoldDB" id="A0A1T4YDV6"/>
<dbReference type="STRING" id="48467.SAMN02745166_03013"/>
<dbReference type="InterPro" id="IPR036188">
    <property type="entry name" value="FAD/NAD-bd_sf"/>
</dbReference>
<dbReference type="OrthoDB" id="9814556at2"/>